<reference evidence="1" key="2">
    <citation type="submission" date="2004-02" db="EMBL/GenBank/DDBJ databases">
        <authorList>
            <consortium name="Genoscope"/>
            <consortium name="Whitehead Institute Centre for Genome Research"/>
        </authorList>
    </citation>
    <scope>NUCLEOTIDE SEQUENCE</scope>
</reference>
<name>Q4TDE2_TETNG</name>
<sequence length="61" mass="6610">VQVAAINPSHPLAQMPLPPSMKNCIQLAACEANELLPMNPDLPADLFTSCLTTPIKIALRW</sequence>
<organism evidence="1">
    <name type="scientific">Tetraodon nigroviridis</name>
    <name type="common">Spotted green pufferfish</name>
    <name type="synonym">Chelonodon nigroviridis</name>
    <dbReference type="NCBI Taxonomy" id="99883"/>
    <lineage>
        <taxon>Eukaryota</taxon>
        <taxon>Metazoa</taxon>
        <taxon>Chordata</taxon>
        <taxon>Craniata</taxon>
        <taxon>Vertebrata</taxon>
        <taxon>Euteleostomi</taxon>
        <taxon>Actinopterygii</taxon>
        <taxon>Neopterygii</taxon>
        <taxon>Teleostei</taxon>
        <taxon>Neoteleostei</taxon>
        <taxon>Acanthomorphata</taxon>
        <taxon>Eupercaria</taxon>
        <taxon>Tetraodontiformes</taxon>
        <taxon>Tetradontoidea</taxon>
        <taxon>Tetraodontidae</taxon>
        <taxon>Tetraodon</taxon>
    </lineage>
</organism>
<dbReference type="AlphaFoldDB" id="Q4TDE2"/>
<dbReference type="PANTHER" id="PTHR12848">
    <property type="entry name" value="REGULATORY-ASSOCIATED PROTEIN OF MTOR"/>
    <property type="match status" value="1"/>
</dbReference>
<dbReference type="EMBL" id="CAAE01006315">
    <property type="protein sequence ID" value="CAF89090.1"/>
    <property type="molecule type" value="Genomic_DNA"/>
</dbReference>
<dbReference type="GO" id="GO:0009267">
    <property type="term" value="P:cellular response to starvation"/>
    <property type="evidence" value="ECO:0007669"/>
    <property type="project" value="TreeGrafter"/>
</dbReference>
<accession>Q4TDE2</accession>
<dbReference type="GO" id="GO:0031931">
    <property type="term" value="C:TORC1 complex"/>
    <property type="evidence" value="ECO:0007669"/>
    <property type="project" value="InterPro"/>
</dbReference>
<dbReference type="KEGG" id="tng:GSTEN00002841G001"/>
<dbReference type="OrthoDB" id="10262360at2759"/>
<proteinExistence type="predicted"/>
<gene>
    <name evidence="1" type="ORF">GSTENG00002841001</name>
</gene>
<dbReference type="GO" id="GO:0005737">
    <property type="term" value="C:cytoplasm"/>
    <property type="evidence" value="ECO:0007669"/>
    <property type="project" value="TreeGrafter"/>
</dbReference>
<feature type="non-terminal residue" evidence="1">
    <location>
        <position position="1"/>
    </location>
</feature>
<dbReference type="PANTHER" id="PTHR12848:SF16">
    <property type="entry name" value="REGULATORY-ASSOCIATED PROTEIN OF MTOR"/>
    <property type="match status" value="1"/>
</dbReference>
<evidence type="ECO:0000313" key="1">
    <source>
        <dbReference type="EMBL" id="CAF89090.1"/>
    </source>
</evidence>
<dbReference type="InterPro" id="IPR004083">
    <property type="entry name" value="Raptor"/>
</dbReference>
<dbReference type="GO" id="GO:0071230">
    <property type="term" value="P:cellular response to amino acid stimulus"/>
    <property type="evidence" value="ECO:0007669"/>
    <property type="project" value="TreeGrafter"/>
</dbReference>
<reference evidence="1" key="1">
    <citation type="journal article" date="2004" name="Nature">
        <title>Genome duplication in the teleost fish Tetraodon nigroviridis reveals the early vertebrate proto-karyotype.</title>
        <authorList>
            <person name="Jaillon O."/>
            <person name="Aury J.-M."/>
            <person name="Brunet F."/>
            <person name="Petit J.-L."/>
            <person name="Stange-Thomann N."/>
            <person name="Mauceli E."/>
            <person name="Bouneau L."/>
            <person name="Fischer C."/>
            <person name="Ozouf-Costaz C."/>
            <person name="Bernot A."/>
            <person name="Nicaud S."/>
            <person name="Jaffe D."/>
            <person name="Fisher S."/>
            <person name="Lutfalla G."/>
            <person name="Dossat C."/>
            <person name="Segurens B."/>
            <person name="Dasilva C."/>
            <person name="Salanoubat M."/>
            <person name="Levy M."/>
            <person name="Boudet N."/>
            <person name="Castellano S."/>
            <person name="Anthouard V."/>
            <person name="Jubin C."/>
            <person name="Castelli V."/>
            <person name="Katinka M."/>
            <person name="Vacherie B."/>
            <person name="Biemont C."/>
            <person name="Skalli Z."/>
            <person name="Cattolico L."/>
            <person name="Poulain J."/>
            <person name="De Berardinis V."/>
            <person name="Cruaud C."/>
            <person name="Duprat S."/>
            <person name="Brottier P."/>
            <person name="Coutanceau J.-P."/>
            <person name="Gouzy J."/>
            <person name="Parra G."/>
            <person name="Lardier G."/>
            <person name="Chapple C."/>
            <person name="McKernan K.J."/>
            <person name="McEwan P."/>
            <person name="Bosak S."/>
            <person name="Kellis M."/>
            <person name="Volff J.-N."/>
            <person name="Guigo R."/>
            <person name="Zody M.C."/>
            <person name="Mesirov J."/>
            <person name="Lindblad-Toh K."/>
            <person name="Birren B."/>
            <person name="Nusbaum C."/>
            <person name="Kahn D."/>
            <person name="Robinson-Rechavi M."/>
            <person name="Laudet V."/>
            <person name="Schachter V."/>
            <person name="Quetier F."/>
            <person name="Saurin W."/>
            <person name="Scarpelli C."/>
            <person name="Wincker P."/>
            <person name="Lander E.S."/>
            <person name="Weissenbach J."/>
            <person name="Roest Crollius H."/>
        </authorList>
    </citation>
    <scope>NUCLEOTIDE SEQUENCE [LARGE SCALE GENOMIC DNA]</scope>
</reference>
<dbReference type="GO" id="GO:0010506">
    <property type="term" value="P:regulation of autophagy"/>
    <property type="evidence" value="ECO:0007669"/>
    <property type="project" value="TreeGrafter"/>
</dbReference>
<protein>
    <submittedName>
        <fullName evidence="1">Chromosome undetermined SCAF6315, whole genome shotgun sequence</fullName>
    </submittedName>
</protein>
<dbReference type="GO" id="GO:0038202">
    <property type="term" value="P:TORC1 signaling"/>
    <property type="evidence" value="ECO:0007669"/>
    <property type="project" value="TreeGrafter"/>
</dbReference>
<dbReference type="GO" id="GO:0030674">
    <property type="term" value="F:protein-macromolecule adaptor activity"/>
    <property type="evidence" value="ECO:0007669"/>
    <property type="project" value="TreeGrafter"/>
</dbReference>
<dbReference type="GO" id="GO:0030307">
    <property type="term" value="P:positive regulation of cell growth"/>
    <property type="evidence" value="ECO:0007669"/>
    <property type="project" value="TreeGrafter"/>
</dbReference>